<reference evidence="2 3" key="2">
    <citation type="journal article" date="2011" name="Stand. Genomic Sci.">
        <title>Complete genome sequence of the extremely halophilic Halanaerobium praevalens type strain (GSL).</title>
        <authorList>
            <person name="Ivanova N."/>
            <person name="Sikorski J."/>
            <person name="Chertkov O."/>
            <person name="Nolan M."/>
            <person name="Lucas S."/>
            <person name="Hammon N."/>
            <person name="Deshpande S."/>
            <person name="Cheng J.F."/>
            <person name="Tapia R."/>
            <person name="Han C."/>
            <person name="Goodwin L."/>
            <person name="Pitluck S."/>
            <person name="Huntemann M."/>
            <person name="Liolios K."/>
            <person name="Pagani I."/>
            <person name="Mavromatis K."/>
            <person name="Ovchinikova G."/>
            <person name="Pati A."/>
            <person name="Chen A."/>
            <person name="Palaniappan K."/>
            <person name="Land M."/>
            <person name="Hauser L."/>
            <person name="Brambilla E.M."/>
            <person name="Kannan K.P."/>
            <person name="Rohde M."/>
            <person name="Tindall B.J."/>
            <person name="Goker M."/>
            <person name="Detter J.C."/>
            <person name="Woyke T."/>
            <person name="Bristow J."/>
            <person name="Eisen J.A."/>
            <person name="Markowitz V."/>
            <person name="Hugenholtz P."/>
            <person name="Kyrpides N.C."/>
            <person name="Klenk H.P."/>
            <person name="Lapidus A."/>
        </authorList>
    </citation>
    <scope>NUCLEOTIDE SEQUENCE [LARGE SCALE GENOMIC DNA]</scope>
    <source>
        <strain evidence="3">ATCC 33744 / DSM 2228 / GSL</strain>
    </source>
</reference>
<proteinExistence type="predicted"/>
<dbReference type="OrthoDB" id="2111830at2"/>
<keyword evidence="1" id="KW-0732">Signal</keyword>
<reference evidence="3" key="1">
    <citation type="submission" date="2010-10" db="EMBL/GenBank/DDBJ databases">
        <title>The complete genome of Halanaerobium praevalens DSM 2228.</title>
        <authorList>
            <consortium name="US DOE Joint Genome Institute (JGI-PGF)"/>
            <person name="Lucas S."/>
            <person name="Copeland A."/>
            <person name="Lapidus A."/>
            <person name="Glavina del Rio T."/>
            <person name="Dalin E."/>
            <person name="Tice H."/>
            <person name="Bruce D."/>
            <person name="Goodwin L."/>
            <person name="Pitluck S."/>
            <person name="Kyrpides N."/>
            <person name="Mavromatis K."/>
            <person name="Ivanova N."/>
            <person name="Ovchinnikova G."/>
            <person name="Chertkov O."/>
            <person name="Detter J.C."/>
            <person name="Han C."/>
            <person name="Larimer F."/>
            <person name="Land M."/>
            <person name="Hauser L."/>
            <person name="Markowitz V."/>
            <person name="Cheng J.-F."/>
            <person name="Hugenholtz P."/>
            <person name="Woyke T."/>
            <person name="Wu D."/>
            <person name="Tindall B."/>
            <person name="Pomrenke H.G."/>
            <person name="Brambilla E."/>
            <person name="Klenk H.-P."/>
            <person name="Eisen J.A."/>
        </authorList>
    </citation>
    <scope>NUCLEOTIDE SEQUENCE [LARGE SCALE GENOMIC DNA]</scope>
    <source>
        <strain evidence="3">ATCC 33744 / DSM 2228 / GSL</strain>
    </source>
</reference>
<dbReference type="EMBL" id="CP002175">
    <property type="protein sequence ID" value="ADO78197.1"/>
    <property type="molecule type" value="Genomic_DNA"/>
</dbReference>
<dbReference type="STRING" id="572479.Hprae_2078"/>
<dbReference type="AlphaFoldDB" id="E3DS49"/>
<organism evidence="2 3">
    <name type="scientific">Halanaerobium praevalens (strain ATCC 33744 / DSM 2228 / GSL)</name>
    <dbReference type="NCBI Taxonomy" id="572479"/>
    <lineage>
        <taxon>Bacteria</taxon>
        <taxon>Bacillati</taxon>
        <taxon>Bacillota</taxon>
        <taxon>Clostridia</taxon>
        <taxon>Halanaerobiales</taxon>
        <taxon>Halanaerobiaceae</taxon>
        <taxon>Halanaerobium</taxon>
    </lineage>
</organism>
<name>E3DS49_HALPG</name>
<keyword evidence="3" id="KW-1185">Reference proteome</keyword>
<dbReference type="RefSeq" id="WP_014554213.1">
    <property type="nucleotide sequence ID" value="NC_017455.1"/>
</dbReference>
<dbReference type="PATRIC" id="fig|572479.3.peg.2115"/>
<feature type="signal peptide" evidence="1">
    <location>
        <begin position="1"/>
        <end position="25"/>
    </location>
</feature>
<sequence length="212" mass="23823">MRRKVKYLLVMILFFSSIFSQPIFADQIELQAGNNLRGEVQNNTLQLKTNYAQLNIQSRYLTKIKNENGIFKFKAAANNKFSGQLMTEISFSSGGANKKIAATEIASINFSKTDAFSNNKELKLSLKNGDFFFANPVEKSISLNTSLGSSVNLNYNNIKSIEYLAGEDLYLINRVKGSAIKSNLKNKKIIVWPAAAEIIEIDFNQLQQITFK</sequence>
<feature type="chain" id="PRO_5003168807" evidence="1">
    <location>
        <begin position="26"/>
        <end position="212"/>
    </location>
</feature>
<evidence type="ECO:0000256" key="1">
    <source>
        <dbReference type="SAM" id="SignalP"/>
    </source>
</evidence>
<dbReference type="eggNOG" id="COG1262">
    <property type="taxonomic scope" value="Bacteria"/>
</dbReference>
<evidence type="ECO:0000313" key="3">
    <source>
        <dbReference type="Proteomes" id="UP000006866"/>
    </source>
</evidence>
<evidence type="ECO:0000313" key="2">
    <source>
        <dbReference type="EMBL" id="ADO78197.1"/>
    </source>
</evidence>
<gene>
    <name evidence="2" type="ordered locus">Hprae_2078</name>
</gene>
<dbReference type="HOGENOM" id="CLU_1303448_0_0_9"/>
<accession>E3DS49</accession>
<protein>
    <submittedName>
        <fullName evidence="2">Uncharacterized protein</fullName>
    </submittedName>
</protein>
<dbReference type="Proteomes" id="UP000006866">
    <property type="component" value="Chromosome"/>
</dbReference>
<dbReference type="KEGG" id="hpk:Hprae_2078"/>